<keyword evidence="1" id="KW-0812">Transmembrane</keyword>
<comment type="caution">
    <text evidence="2">The sequence shown here is derived from an EMBL/GenBank/DDBJ whole genome shotgun (WGS) entry which is preliminary data.</text>
</comment>
<sequence>MPAIPRHQRLFDSLAIGASAVCLVHCLLVPALIVLLPALGAWLAFPESFHVLALAFAVPASAFALVGGYRRHRRLRPVGLALVGLALLALGAFAAPSETAETVLTVPGAIALAIGHAFNWRLARHA</sequence>
<keyword evidence="1" id="KW-0472">Membrane</keyword>
<proteinExistence type="predicted"/>
<evidence type="ECO:0000313" key="3">
    <source>
        <dbReference type="Proteomes" id="UP000444401"/>
    </source>
</evidence>
<reference evidence="2 3" key="1">
    <citation type="submission" date="2019-12" db="EMBL/GenBank/DDBJ databases">
        <title>Genomic-based taxomic classification of the family Erythrobacteraceae.</title>
        <authorList>
            <person name="Xu L."/>
        </authorList>
    </citation>
    <scope>NUCLEOTIDE SEQUENCE [LARGE SCALE GENOMIC DNA]</scope>
    <source>
        <strain evidence="2 3">H32</strain>
    </source>
</reference>
<protein>
    <submittedName>
        <fullName evidence="2">MerC family mercury resistance protein</fullName>
    </submittedName>
</protein>
<keyword evidence="3" id="KW-1185">Reference proteome</keyword>
<name>A0ABW9UXP2_9SPHN</name>
<dbReference type="Proteomes" id="UP000444401">
    <property type="component" value="Unassembled WGS sequence"/>
</dbReference>
<gene>
    <name evidence="2" type="ORF">GRI72_07035</name>
</gene>
<feature type="transmembrane region" description="Helical" evidence="1">
    <location>
        <begin position="20"/>
        <end position="43"/>
    </location>
</feature>
<evidence type="ECO:0000313" key="2">
    <source>
        <dbReference type="EMBL" id="MXO68578.1"/>
    </source>
</evidence>
<feature type="transmembrane region" description="Helical" evidence="1">
    <location>
        <begin position="49"/>
        <end position="66"/>
    </location>
</feature>
<feature type="transmembrane region" description="Helical" evidence="1">
    <location>
        <begin position="102"/>
        <end position="120"/>
    </location>
</feature>
<keyword evidence="1" id="KW-1133">Transmembrane helix</keyword>
<evidence type="ECO:0000256" key="1">
    <source>
        <dbReference type="SAM" id="Phobius"/>
    </source>
</evidence>
<dbReference type="InterPro" id="IPR004891">
    <property type="entry name" value="Mercury-R_MerC"/>
</dbReference>
<dbReference type="Pfam" id="PF03203">
    <property type="entry name" value="MerC"/>
    <property type="match status" value="1"/>
</dbReference>
<accession>A0ABW9UXP2</accession>
<dbReference type="RefSeq" id="WP_160733198.1">
    <property type="nucleotide sequence ID" value="NZ_WTYO01000002.1"/>
</dbReference>
<feature type="transmembrane region" description="Helical" evidence="1">
    <location>
        <begin position="78"/>
        <end position="96"/>
    </location>
</feature>
<dbReference type="EMBL" id="WTYO01000002">
    <property type="protein sequence ID" value="MXO68578.1"/>
    <property type="molecule type" value="Genomic_DNA"/>
</dbReference>
<organism evidence="2 3">
    <name type="scientific">Pelagerythrobacter marinus</name>
    <dbReference type="NCBI Taxonomy" id="538382"/>
    <lineage>
        <taxon>Bacteria</taxon>
        <taxon>Pseudomonadati</taxon>
        <taxon>Pseudomonadota</taxon>
        <taxon>Alphaproteobacteria</taxon>
        <taxon>Sphingomonadales</taxon>
        <taxon>Erythrobacteraceae</taxon>
        <taxon>Pelagerythrobacter</taxon>
    </lineage>
</organism>